<name>A0ABD2MF90_9BILA</name>
<evidence type="ECO:0000313" key="4">
    <source>
        <dbReference type="Proteomes" id="UP001620626"/>
    </source>
</evidence>
<keyword evidence="4" id="KW-1185">Reference proteome</keyword>
<dbReference type="Pfam" id="PF01681">
    <property type="entry name" value="C6"/>
    <property type="match status" value="1"/>
</dbReference>
<evidence type="ECO:0000313" key="3">
    <source>
        <dbReference type="EMBL" id="KAL3126199.1"/>
    </source>
</evidence>
<keyword evidence="1" id="KW-0732">Signal</keyword>
<accession>A0ABD2MF90</accession>
<dbReference type="AlphaFoldDB" id="A0ABD2MF90"/>
<dbReference type="EMBL" id="JBICBT010000004">
    <property type="protein sequence ID" value="KAL3126199.1"/>
    <property type="molecule type" value="Genomic_DNA"/>
</dbReference>
<sequence length="174" mass="17027">MVLLHSSLLSIGIAILLLLMPTILQSCHPTENTAADVTTAATTNVPTLTTASTAATTAGGGTAACTTCTATTLRLLTAAEAVASGLLQAIATTTPTSTIGANGSGCTTLTPTCGAGQVVSIHVLLANGATDFGNYNSGAITFECNSNGQWVVPAGAQHAGNVVDGFSCVTSATG</sequence>
<gene>
    <name evidence="3" type="ORF">niasHT_002678</name>
</gene>
<protein>
    <recommendedName>
        <fullName evidence="2">C6 domain-containing protein</fullName>
    </recommendedName>
</protein>
<reference evidence="3 4" key="1">
    <citation type="submission" date="2024-10" db="EMBL/GenBank/DDBJ databases">
        <authorList>
            <person name="Kim D."/>
        </authorList>
    </citation>
    <scope>NUCLEOTIDE SEQUENCE [LARGE SCALE GENOMIC DNA]</scope>
    <source>
        <strain evidence="3">BH-2024</strain>
    </source>
</reference>
<evidence type="ECO:0000256" key="1">
    <source>
        <dbReference type="SAM" id="SignalP"/>
    </source>
</evidence>
<feature type="signal peptide" evidence="1">
    <location>
        <begin position="1"/>
        <end position="26"/>
    </location>
</feature>
<evidence type="ECO:0000259" key="2">
    <source>
        <dbReference type="Pfam" id="PF01681"/>
    </source>
</evidence>
<comment type="caution">
    <text evidence="3">The sequence shown here is derived from an EMBL/GenBank/DDBJ whole genome shotgun (WGS) entry which is preliminary data.</text>
</comment>
<feature type="domain" description="C6" evidence="2">
    <location>
        <begin position="76"/>
        <end position="168"/>
    </location>
</feature>
<proteinExistence type="predicted"/>
<feature type="chain" id="PRO_5044774043" description="C6 domain-containing protein" evidence="1">
    <location>
        <begin position="27"/>
        <end position="174"/>
    </location>
</feature>
<organism evidence="3 4">
    <name type="scientific">Heterodera trifolii</name>
    <dbReference type="NCBI Taxonomy" id="157864"/>
    <lineage>
        <taxon>Eukaryota</taxon>
        <taxon>Metazoa</taxon>
        <taxon>Ecdysozoa</taxon>
        <taxon>Nematoda</taxon>
        <taxon>Chromadorea</taxon>
        <taxon>Rhabditida</taxon>
        <taxon>Tylenchina</taxon>
        <taxon>Tylenchomorpha</taxon>
        <taxon>Tylenchoidea</taxon>
        <taxon>Heteroderidae</taxon>
        <taxon>Heteroderinae</taxon>
        <taxon>Heterodera</taxon>
    </lineage>
</organism>
<dbReference type="InterPro" id="IPR002601">
    <property type="entry name" value="C6_domain"/>
</dbReference>
<dbReference type="Proteomes" id="UP001620626">
    <property type="component" value="Unassembled WGS sequence"/>
</dbReference>